<keyword evidence="7" id="KW-1185">Reference proteome</keyword>
<evidence type="ECO:0000256" key="4">
    <source>
        <dbReference type="PROSITE-ProRule" id="PRU00335"/>
    </source>
</evidence>
<dbReference type="PROSITE" id="PS50977">
    <property type="entry name" value="HTH_TETR_2"/>
    <property type="match status" value="1"/>
</dbReference>
<dbReference type="AlphaFoldDB" id="A0A6I3WAH1"/>
<proteinExistence type="predicted"/>
<keyword evidence="3" id="KW-0804">Transcription</keyword>
<evidence type="ECO:0000313" key="6">
    <source>
        <dbReference type="EMBL" id="MUF03696.1"/>
    </source>
</evidence>
<name>A0A6I3WAH1_9PSED</name>
<dbReference type="OrthoDB" id="8654052at2"/>
<gene>
    <name evidence="6" type="ORF">GNF76_05090</name>
</gene>
<evidence type="ECO:0000256" key="1">
    <source>
        <dbReference type="ARBA" id="ARBA00023015"/>
    </source>
</evidence>
<evidence type="ECO:0000313" key="7">
    <source>
        <dbReference type="Proteomes" id="UP000438196"/>
    </source>
</evidence>
<dbReference type="Gene3D" id="1.10.357.10">
    <property type="entry name" value="Tetracycline Repressor, domain 2"/>
    <property type="match status" value="1"/>
</dbReference>
<comment type="caution">
    <text evidence="6">The sequence shown here is derived from an EMBL/GenBank/DDBJ whole genome shotgun (WGS) entry which is preliminary data.</text>
</comment>
<evidence type="ECO:0000256" key="3">
    <source>
        <dbReference type="ARBA" id="ARBA00023163"/>
    </source>
</evidence>
<accession>A0A6I3WAH1</accession>
<dbReference type="SUPFAM" id="SSF46689">
    <property type="entry name" value="Homeodomain-like"/>
    <property type="match status" value="1"/>
</dbReference>
<dbReference type="GO" id="GO:0003700">
    <property type="term" value="F:DNA-binding transcription factor activity"/>
    <property type="evidence" value="ECO:0007669"/>
    <property type="project" value="TreeGrafter"/>
</dbReference>
<evidence type="ECO:0000259" key="5">
    <source>
        <dbReference type="PROSITE" id="PS50977"/>
    </source>
</evidence>
<dbReference type="GO" id="GO:0000976">
    <property type="term" value="F:transcription cis-regulatory region binding"/>
    <property type="evidence" value="ECO:0007669"/>
    <property type="project" value="TreeGrafter"/>
</dbReference>
<dbReference type="PANTHER" id="PTHR30055:SF234">
    <property type="entry name" value="HTH-TYPE TRANSCRIPTIONAL REGULATOR BETI"/>
    <property type="match status" value="1"/>
</dbReference>
<evidence type="ECO:0000256" key="2">
    <source>
        <dbReference type="ARBA" id="ARBA00023125"/>
    </source>
</evidence>
<keyword evidence="2 4" id="KW-0238">DNA-binding</keyword>
<dbReference type="InterPro" id="IPR009057">
    <property type="entry name" value="Homeodomain-like_sf"/>
</dbReference>
<dbReference type="Proteomes" id="UP000438196">
    <property type="component" value="Unassembled WGS sequence"/>
</dbReference>
<dbReference type="InterPro" id="IPR001647">
    <property type="entry name" value="HTH_TetR"/>
</dbReference>
<dbReference type="SUPFAM" id="SSF48498">
    <property type="entry name" value="Tetracyclin repressor-like, C-terminal domain"/>
    <property type="match status" value="1"/>
</dbReference>
<organism evidence="6 7">
    <name type="scientific">Pseudomonas spelaei</name>
    <dbReference type="NCBI Taxonomy" id="1055469"/>
    <lineage>
        <taxon>Bacteria</taxon>
        <taxon>Pseudomonadati</taxon>
        <taxon>Pseudomonadota</taxon>
        <taxon>Gammaproteobacteria</taxon>
        <taxon>Pseudomonadales</taxon>
        <taxon>Pseudomonadaceae</taxon>
        <taxon>Pseudomonas</taxon>
    </lineage>
</organism>
<sequence length="202" mass="22103">MVHFCTIKNKSGNFKFMSRDQKRDAVLDAAAAVYARDRSASMQQIAASAGISRTTLVRHFPTREDLVAALIDRVLNDATAVLDQAQLEDGGLEEGLACLTEHFRTLGQVWGVGYGLGYGWSHIETLLSDLAARVETINARLVAFFERGQQAGLFRQDLPAAWMTGAFQGLCETTSDLIDDESMGKRQGPEFLISIFLKGASV</sequence>
<reference evidence="6 7" key="1">
    <citation type="submission" date="2019-11" db="EMBL/GenBank/DDBJ databases">
        <title>Pseudomonas karstica sp. nov. and Pseudomonas spelaei sp. nov. from karst caves.</title>
        <authorList>
            <person name="Zeman M."/>
        </authorList>
    </citation>
    <scope>NUCLEOTIDE SEQUENCE [LARGE SCALE GENOMIC DNA]</scope>
    <source>
        <strain evidence="6 7">CCM 7893</strain>
    </source>
</reference>
<dbReference type="InterPro" id="IPR050109">
    <property type="entry name" value="HTH-type_TetR-like_transc_reg"/>
</dbReference>
<dbReference type="InterPro" id="IPR036271">
    <property type="entry name" value="Tet_transcr_reg_TetR-rel_C_sf"/>
</dbReference>
<protein>
    <submittedName>
        <fullName evidence="6">TetR family transcriptional regulator</fullName>
    </submittedName>
</protein>
<dbReference type="PANTHER" id="PTHR30055">
    <property type="entry name" value="HTH-TYPE TRANSCRIPTIONAL REGULATOR RUTR"/>
    <property type="match status" value="1"/>
</dbReference>
<dbReference type="Pfam" id="PF00440">
    <property type="entry name" value="TetR_N"/>
    <property type="match status" value="1"/>
</dbReference>
<feature type="domain" description="HTH tetR-type" evidence="5">
    <location>
        <begin position="20"/>
        <end position="78"/>
    </location>
</feature>
<feature type="DNA-binding region" description="H-T-H motif" evidence="4">
    <location>
        <begin position="41"/>
        <end position="60"/>
    </location>
</feature>
<keyword evidence="1" id="KW-0805">Transcription regulation</keyword>
<dbReference type="EMBL" id="WNNK01000003">
    <property type="protein sequence ID" value="MUF03696.1"/>
    <property type="molecule type" value="Genomic_DNA"/>
</dbReference>